<proteinExistence type="inferred from homology"/>
<dbReference type="InterPro" id="IPR010961">
    <property type="entry name" value="4pyrrol_synth_NH2levulA_synth"/>
</dbReference>
<dbReference type="PANTHER" id="PTHR13693">
    <property type="entry name" value="CLASS II AMINOTRANSFERASE/8-AMINO-7-OXONONANOATE SYNTHASE"/>
    <property type="match status" value="1"/>
</dbReference>
<evidence type="ECO:0000256" key="7">
    <source>
        <dbReference type="ARBA" id="ARBA00023133"/>
    </source>
</evidence>
<organism evidence="15 16">
    <name type="scientific">Entomomonas asaccharolytica</name>
    <dbReference type="NCBI Taxonomy" id="2785331"/>
    <lineage>
        <taxon>Bacteria</taxon>
        <taxon>Pseudomonadati</taxon>
        <taxon>Pseudomonadota</taxon>
        <taxon>Gammaproteobacteria</taxon>
        <taxon>Pseudomonadales</taxon>
        <taxon>Pseudomonadaceae</taxon>
        <taxon>Entomomonas</taxon>
    </lineage>
</organism>
<protein>
    <recommendedName>
        <fullName evidence="4">5-aminolevulinate synthase</fullName>
        <ecNumber evidence="4">2.3.1.37</ecNumber>
    </recommendedName>
    <alternativeName>
        <fullName evidence="9">5-aminolevulinic acid synthase</fullName>
    </alternativeName>
    <alternativeName>
        <fullName evidence="10">Delta-ALA synthase</fullName>
    </alternativeName>
    <alternativeName>
        <fullName evidence="11">Delta-aminolevulinate synthase</fullName>
    </alternativeName>
</protein>
<dbReference type="InterPro" id="IPR050087">
    <property type="entry name" value="AON_synthase_class-II"/>
</dbReference>
<dbReference type="InterPro" id="IPR004839">
    <property type="entry name" value="Aminotransferase_I/II_large"/>
</dbReference>
<evidence type="ECO:0000256" key="3">
    <source>
        <dbReference type="ARBA" id="ARBA00008392"/>
    </source>
</evidence>
<comment type="pathway">
    <text evidence="2">Porphyrin-containing compound metabolism; protoporphyrin-IX biosynthesis; 5-aminolevulinate from glycine: step 1/1.</text>
</comment>
<dbReference type="GO" id="GO:0006783">
    <property type="term" value="P:heme biosynthetic process"/>
    <property type="evidence" value="ECO:0007669"/>
    <property type="project" value="UniProtKB-KW"/>
</dbReference>
<dbReference type="Gene3D" id="3.90.1150.10">
    <property type="entry name" value="Aspartate Aminotransferase, domain 1"/>
    <property type="match status" value="1"/>
</dbReference>
<evidence type="ECO:0000256" key="8">
    <source>
        <dbReference type="ARBA" id="ARBA00023315"/>
    </source>
</evidence>
<evidence type="ECO:0000256" key="11">
    <source>
        <dbReference type="ARBA" id="ARBA00032773"/>
    </source>
</evidence>
<evidence type="ECO:0000256" key="13">
    <source>
        <dbReference type="RuleBase" id="RU003693"/>
    </source>
</evidence>
<dbReference type="InterPro" id="IPR001917">
    <property type="entry name" value="Aminotrans_II_pyridoxalP_BS"/>
</dbReference>
<evidence type="ECO:0000259" key="14">
    <source>
        <dbReference type="Pfam" id="PF00155"/>
    </source>
</evidence>
<evidence type="ECO:0000313" key="15">
    <source>
        <dbReference type="EMBL" id="QQP86552.1"/>
    </source>
</evidence>
<dbReference type="RefSeq" id="WP_201094743.1">
    <property type="nucleotide sequence ID" value="NZ_CP067393.1"/>
</dbReference>
<dbReference type="CDD" id="cd06454">
    <property type="entry name" value="KBL_like"/>
    <property type="match status" value="1"/>
</dbReference>
<evidence type="ECO:0000256" key="9">
    <source>
        <dbReference type="ARBA" id="ARBA00031691"/>
    </source>
</evidence>
<keyword evidence="5 15" id="KW-0808">Transferase</keyword>
<gene>
    <name evidence="15" type="primary">hemA</name>
    <name evidence="15" type="ORF">JHT90_04760</name>
</gene>
<dbReference type="KEGG" id="eaz:JHT90_04760"/>
<name>A0A974NHM8_9GAMM</name>
<dbReference type="InterPro" id="IPR015421">
    <property type="entry name" value="PyrdxlP-dep_Trfase_major"/>
</dbReference>
<dbReference type="Pfam" id="PF00155">
    <property type="entry name" value="Aminotran_1_2"/>
    <property type="match status" value="1"/>
</dbReference>
<evidence type="ECO:0000256" key="1">
    <source>
        <dbReference type="ARBA" id="ARBA00001933"/>
    </source>
</evidence>
<keyword evidence="8 15" id="KW-0012">Acyltransferase</keyword>
<evidence type="ECO:0000256" key="2">
    <source>
        <dbReference type="ARBA" id="ARBA00005029"/>
    </source>
</evidence>
<evidence type="ECO:0000256" key="10">
    <source>
        <dbReference type="ARBA" id="ARBA00031945"/>
    </source>
</evidence>
<dbReference type="Gene3D" id="3.40.640.10">
    <property type="entry name" value="Type I PLP-dependent aspartate aminotransferase-like (Major domain)"/>
    <property type="match status" value="1"/>
</dbReference>
<sequence length="402" mass="44839">MNYQDFFNTALDKLHTERRYRIFTDIERIVGQFPLAFWHSPEGTQQIVVWCSNDYLGMGHHPAVIEAMCTTAQRYGTGAGGTRNISGNSHAIVELEQELADLHHKQAALVFTSGYVSNQTGISTLAKLIPNCLILSDAYNHNSMIEGVKQSYCDKVIFRHNDLNHLEQLLKEADDRPKLIVFESIYSMDGDIAPIHAICDLAEKYQAMTYIDEVHAIGMYGKRGGGYAEQVEAMQRIDVIEATLGKAFGVMGGYLAANANIIDAIRSYAPGFIFSTALPPSVASAATASVQHLKQSNIERQLQQQQVRKAKQALAEAKLPQLITETHIIPVMVGDAEKCKAASQLLLENHNIYIQPINYPTVPRGTERLRITPTPLHTDHHIHHLVQALTEVWKTLNLKFVD</sequence>
<feature type="domain" description="Aminotransferase class I/classII large" evidence="14">
    <location>
        <begin position="46"/>
        <end position="389"/>
    </location>
</feature>
<dbReference type="GO" id="GO:0003870">
    <property type="term" value="F:5-aminolevulinate synthase activity"/>
    <property type="evidence" value="ECO:0007669"/>
    <property type="project" value="UniProtKB-EC"/>
</dbReference>
<comment type="catalytic activity">
    <reaction evidence="12">
        <text>succinyl-CoA + glycine + H(+) = 5-aminolevulinate + CO2 + CoA</text>
        <dbReference type="Rhea" id="RHEA:12921"/>
        <dbReference type="ChEBI" id="CHEBI:15378"/>
        <dbReference type="ChEBI" id="CHEBI:16526"/>
        <dbReference type="ChEBI" id="CHEBI:57287"/>
        <dbReference type="ChEBI" id="CHEBI:57292"/>
        <dbReference type="ChEBI" id="CHEBI:57305"/>
        <dbReference type="ChEBI" id="CHEBI:356416"/>
        <dbReference type="EC" id="2.3.1.37"/>
    </reaction>
</comment>
<evidence type="ECO:0000256" key="4">
    <source>
        <dbReference type="ARBA" id="ARBA00013257"/>
    </source>
</evidence>
<comment type="cofactor">
    <cofactor evidence="1 13">
        <name>pyridoxal 5'-phosphate</name>
        <dbReference type="ChEBI" id="CHEBI:597326"/>
    </cofactor>
</comment>
<dbReference type="PROSITE" id="PS00599">
    <property type="entry name" value="AA_TRANSFER_CLASS_2"/>
    <property type="match status" value="1"/>
</dbReference>
<dbReference type="Proteomes" id="UP000595278">
    <property type="component" value="Chromosome"/>
</dbReference>
<dbReference type="InterPro" id="IPR015424">
    <property type="entry name" value="PyrdxlP-dep_Trfase"/>
</dbReference>
<dbReference type="SUPFAM" id="SSF53383">
    <property type="entry name" value="PLP-dependent transferases"/>
    <property type="match status" value="1"/>
</dbReference>
<comment type="similarity">
    <text evidence="3 13">Belongs to the class-II pyridoxal-phosphate-dependent aminotransferase family.</text>
</comment>
<dbReference type="GO" id="GO:0030170">
    <property type="term" value="F:pyridoxal phosphate binding"/>
    <property type="evidence" value="ECO:0007669"/>
    <property type="project" value="InterPro"/>
</dbReference>
<evidence type="ECO:0000256" key="6">
    <source>
        <dbReference type="ARBA" id="ARBA00022898"/>
    </source>
</evidence>
<dbReference type="NCBIfam" id="TIGR01821">
    <property type="entry name" value="5aminolev_synth"/>
    <property type="match status" value="1"/>
</dbReference>
<dbReference type="AlphaFoldDB" id="A0A974NHM8"/>
<evidence type="ECO:0000256" key="5">
    <source>
        <dbReference type="ARBA" id="ARBA00022679"/>
    </source>
</evidence>
<dbReference type="InterPro" id="IPR015422">
    <property type="entry name" value="PyrdxlP-dep_Trfase_small"/>
</dbReference>
<dbReference type="EC" id="2.3.1.37" evidence="4"/>
<keyword evidence="16" id="KW-1185">Reference proteome</keyword>
<evidence type="ECO:0000313" key="16">
    <source>
        <dbReference type="Proteomes" id="UP000595278"/>
    </source>
</evidence>
<keyword evidence="6 13" id="KW-0663">Pyridoxal phosphate</keyword>
<accession>A0A974NHM8</accession>
<keyword evidence="7" id="KW-0350">Heme biosynthesis</keyword>
<dbReference type="EMBL" id="CP067393">
    <property type="protein sequence ID" value="QQP86552.1"/>
    <property type="molecule type" value="Genomic_DNA"/>
</dbReference>
<dbReference type="FunFam" id="3.40.640.10:FF:000006">
    <property type="entry name" value="5-aminolevulinate synthase, mitochondrial"/>
    <property type="match status" value="1"/>
</dbReference>
<evidence type="ECO:0000256" key="12">
    <source>
        <dbReference type="ARBA" id="ARBA00047654"/>
    </source>
</evidence>
<dbReference type="PANTHER" id="PTHR13693:SF102">
    <property type="entry name" value="2-AMINO-3-KETOBUTYRATE COENZYME A LIGASE, MITOCHONDRIAL"/>
    <property type="match status" value="1"/>
</dbReference>
<reference evidence="15 16" key="1">
    <citation type="submission" date="2021-01" db="EMBL/GenBank/DDBJ databases">
        <title>Entomomonas sp. F2A isolated from a house cricket (Acheta domesticus).</title>
        <authorList>
            <person name="Spergser J."/>
            <person name="Busse H.-J."/>
        </authorList>
    </citation>
    <scope>NUCLEOTIDE SEQUENCE [LARGE SCALE GENOMIC DNA]</scope>
    <source>
        <strain evidence="15 16">F2A</strain>
    </source>
</reference>